<keyword evidence="4" id="KW-1003">Cell membrane</keyword>
<dbReference type="EC" id="2.7.13.3" evidence="3"/>
<feature type="domain" description="Histidine kinase" evidence="9">
    <location>
        <begin position="46"/>
        <end position="260"/>
    </location>
</feature>
<evidence type="ECO:0000256" key="6">
    <source>
        <dbReference type="ARBA" id="ARBA00022679"/>
    </source>
</evidence>
<keyword evidence="4" id="KW-0472">Membrane</keyword>
<dbReference type="PROSITE" id="PS50109">
    <property type="entry name" value="HIS_KIN"/>
    <property type="match status" value="1"/>
</dbReference>
<name>A0A538T9A7_UNCEI</name>
<comment type="subcellular location">
    <subcellularLocation>
        <location evidence="2">Cell membrane</location>
        <topology evidence="2">Multi-pass membrane protein</topology>
    </subcellularLocation>
</comment>
<keyword evidence="7 10" id="KW-0418">Kinase</keyword>
<sequence length="263" mass="28327">MDPGMLEGSPFVLDPDLVADDETTRALEADLRLAAHLRALSRVSAVTAHDIRTPLHTVILYLELLRNTIEGKSKDDASLRQERYVEVIGSEIRRLERMLDGLLGQTRVTEDSRERFDLADTARDLHSFLDPYCRRSRVQVLLSLPEAPVVVDGNRDSIKHALIHILLTALEGLPDGGELGISLAAGRGKALFTLTGAAPGAQPAILDSSGGPPQPGRALGVERGLYAARRAVERHGGSIKVRSRGRRGPAGLEIQLPLAPAGA</sequence>
<reference evidence="10 11" key="1">
    <citation type="journal article" date="2019" name="Nat. Microbiol.">
        <title>Mediterranean grassland soil C-N compound turnover is dependent on rainfall and depth, and is mediated by genomically divergent microorganisms.</title>
        <authorList>
            <person name="Diamond S."/>
            <person name="Andeer P.F."/>
            <person name="Li Z."/>
            <person name="Crits-Christoph A."/>
            <person name="Burstein D."/>
            <person name="Anantharaman K."/>
            <person name="Lane K.R."/>
            <person name="Thomas B.C."/>
            <person name="Pan C."/>
            <person name="Northen T.R."/>
            <person name="Banfield J.F."/>
        </authorList>
    </citation>
    <scope>NUCLEOTIDE SEQUENCE [LARGE SCALE GENOMIC DNA]</scope>
    <source>
        <strain evidence="10">WS_6</strain>
    </source>
</reference>
<evidence type="ECO:0000313" key="10">
    <source>
        <dbReference type="EMBL" id="TMQ60218.1"/>
    </source>
</evidence>
<evidence type="ECO:0000313" key="11">
    <source>
        <dbReference type="Proteomes" id="UP000316852"/>
    </source>
</evidence>
<dbReference type="InterPro" id="IPR005467">
    <property type="entry name" value="His_kinase_dom"/>
</dbReference>
<organism evidence="10 11">
    <name type="scientific">Eiseniibacteriota bacterium</name>
    <dbReference type="NCBI Taxonomy" id="2212470"/>
    <lineage>
        <taxon>Bacteria</taxon>
        <taxon>Candidatus Eiseniibacteriota</taxon>
    </lineage>
</organism>
<dbReference type="InterPro" id="IPR003661">
    <property type="entry name" value="HisK_dim/P_dom"/>
</dbReference>
<dbReference type="Proteomes" id="UP000316852">
    <property type="component" value="Unassembled WGS sequence"/>
</dbReference>
<accession>A0A538T9A7</accession>
<dbReference type="Pfam" id="PF00512">
    <property type="entry name" value="HisKA"/>
    <property type="match status" value="1"/>
</dbReference>
<comment type="catalytic activity">
    <reaction evidence="1">
        <text>ATP + protein L-histidine = ADP + protein N-phospho-L-histidine.</text>
        <dbReference type="EC" id="2.7.13.3"/>
    </reaction>
</comment>
<gene>
    <name evidence="10" type="ORF">E6K76_02510</name>
</gene>
<dbReference type="PANTHER" id="PTHR44936">
    <property type="entry name" value="SENSOR PROTEIN CREC"/>
    <property type="match status" value="1"/>
</dbReference>
<dbReference type="InterPro" id="IPR036097">
    <property type="entry name" value="HisK_dim/P_sf"/>
</dbReference>
<evidence type="ECO:0000256" key="4">
    <source>
        <dbReference type="ARBA" id="ARBA00022475"/>
    </source>
</evidence>
<dbReference type="PANTHER" id="PTHR44936:SF9">
    <property type="entry name" value="SENSOR PROTEIN CREC"/>
    <property type="match status" value="1"/>
</dbReference>
<proteinExistence type="predicted"/>
<dbReference type="EMBL" id="VBOW01000016">
    <property type="protein sequence ID" value="TMQ60218.1"/>
    <property type="molecule type" value="Genomic_DNA"/>
</dbReference>
<evidence type="ECO:0000256" key="5">
    <source>
        <dbReference type="ARBA" id="ARBA00022553"/>
    </source>
</evidence>
<dbReference type="Gene3D" id="3.30.565.10">
    <property type="entry name" value="Histidine kinase-like ATPase, C-terminal domain"/>
    <property type="match status" value="1"/>
</dbReference>
<dbReference type="InterPro" id="IPR036890">
    <property type="entry name" value="HATPase_C_sf"/>
</dbReference>
<dbReference type="SMART" id="SM00388">
    <property type="entry name" value="HisKA"/>
    <property type="match status" value="1"/>
</dbReference>
<keyword evidence="5" id="KW-0597">Phosphoprotein</keyword>
<dbReference type="SUPFAM" id="SSF47384">
    <property type="entry name" value="Homodimeric domain of signal transducing histidine kinase"/>
    <property type="match status" value="1"/>
</dbReference>
<dbReference type="GO" id="GO:0000155">
    <property type="term" value="F:phosphorelay sensor kinase activity"/>
    <property type="evidence" value="ECO:0007669"/>
    <property type="project" value="InterPro"/>
</dbReference>
<dbReference type="AlphaFoldDB" id="A0A538T9A7"/>
<dbReference type="GO" id="GO:0005886">
    <property type="term" value="C:plasma membrane"/>
    <property type="evidence" value="ECO:0007669"/>
    <property type="project" value="UniProtKB-SubCell"/>
</dbReference>
<evidence type="ECO:0000256" key="1">
    <source>
        <dbReference type="ARBA" id="ARBA00000085"/>
    </source>
</evidence>
<evidence type="ECO:0000259" key="9">
    <source>
        <dbReference type="PROSITE" id="PS50109"/>
    </source>
</evidence>
<dbReference type="Gene3D" id="1.10.287.130">
    <property type="match status" value="1"/>
</dbReference>
<keyword evidence="8" id="KW-0902">Two-component regulatory system</keyword>
<dbReference type="InterPro" id="IPR050980">
    <property type="entry name" value="2C_sensor_his_kinase"/>
</dbReference>
<evidence type="ECO:0000256" key="8">
    <source>
        <dbReference type="ARBA" id="ARBA00023012"/>
    </source>
</evidence>
<dbReference type="SUPFAM" id="SSF55874">
    <property type="entry name" value="ATPase domain of HSP90 chaperone/DNA topoisomerase II/histidine kinase"/>
    <property type="match status" value="1"/>
</dbReference>
<keyword evidence="6" id="KW-0808">Transferase</keyword>
<dbReference type="CDD" id="cd00082">
    <property type="entry name" value="HisKA"/>
    <property type="match status" value="1"/>
</dbReference>
<evidence type="ECO:0000256" key="7">
    <source>
        <dbReference type="ARBA" id="ARBA00022777"/>
    </source>
</evidence>
<evidence type="ECO:0000256" key="2">
    <source>
        <dbReference type="ARBA" id="ARBA00004651"/>
    </source>
</evidence>
<protein>
    <recommendedName>
        <fullName evidence="3">histidine kinase</fullName>
        <ecNumber evidence="3">2.7.13.3</ecNumber>
    </recommendedName>
</protein>
<comment type="caution">
    <text evidence="10">The sequence shown here is derived from an EMBL/GenBank/DDBJ whole genome shotgun (WGS) entry which is preliminary data.</text>
</comment>
<evidence type="ECO:0000256" key="3">
    <source>
        <dbReference type="ARBA" id="ARBA00012438"/>
    </source>
</evidence>